<dbReference type="PANTHER" id="PTHR30619">
    <property type="entry name" value="DNA INTERNALIZATION/COMPETENCE PROTEIN COMEC/REC2"/>
    <property type="match status" value="1"/>
</dbReference>
<dbReference type="EMBL" id="AP018694">
    <property type="protein sequence ID" value="BBE16397.1"/>
    <property type="molecule type" value="Genomic_DNA"/>
</dbReference>
<feature type="domain" description="ComEC/Rec2-related protein" evidence="7">
    <location>
        <begin position="228"/>
        <end position="497"/>
    </location>
</feature>
<dbReference type="KEGG" id="anf:AQPE_0535"/>
<dbReference type="PANTHER" id="PTHR30619:SF1">
    <property type="entry name" value="RECOMBINATION PROTEIN 2"/>
    <property type="match status" value="1"/>
</dbReference>
<organism evidence="9 10">
    <name type="scientific">Aquipluma nitroreducens</name>
    <dbReference type="NCBI Taxonomy" id="2010828"/>
    <lineage>
        <taxon>Bacteria</taxon>
        <taxon>Pseudomonadati</taxon>
        <taxon>Bacteroidota</taxon>
        <taxon>Bacteroidia</taxon>
        <taxon>Marinilabiliales</taxon>
        <taxon>Prolixibacteraceae</taxon>
        <taxon>Aquipluma</taxon>
    </lineage>
</organism>
<dbReference type="InterPro" id="IPR025405">
    <property type="entry name" value="DUF4131"/>
</dbReference>
<keyword evidence="10" id="KW-1185">Reference proteome</keyword>
<feature type="transmembrane region" description="Helical" evidence="6">
    <location>
        <begin position="281"/>
        <end position="298"/>
    </location>
</feature>
<evidence type="ECO:0000256" key="1">
    <source>
        <dbReference type="ARBA" id="ARBA00004651"/>
    </source>
</evidence>
<feature type="transmembrane region" description="Helical" evidence="6">
    <location>
        <begin position="249"/>
        <end position="274"/>
    </location>
</feature>
<dbReference type="NCBIfam" id="TIGR00360">
    <property type="entry name" value="ComEC_N-term"/>
    <property type="match status" value="1"/>
</dbReference>
<gene>
    <name evidence="9" type="ORF">AQPE_0535</name>
</gene>
<keyword evidence="3 6" id="KW-0812">Transmembrane</keyword>
<accession>A0A5K7S4H3</accession>
<dbReference type="InterPro" id="IPR004477">
    <property type="entry name" value="ComEC_N"/>
</dbReference>
<keyword evidence="4 6" id="KW-1133">Transmembrane helix</keyword>
<protein>
    <submittedName>
        <fullName evidence="9">Competence protein</fullName>
    </submittedName>
</protein>
<evidence type="ECO:0000256" key="6">
    <source>
        <dbReference type="SAM" id="Phobius"/>
    </source>
</evidence>
<comment type="subcellular location">
    <subcellularLocation>
        <location evidence="1">Cell membrane</location>
        <topology evidence="1">Multi-pass membrane protein</topology>
    </subcellularLocation>
</comment>
<feature type="transmembrane region" description="Helical" evidence="6">
    <location>
        <begin position="424"/>
        <end position="449"/>
    </location>
</feature>
<evidence type="ECO:0000313" key="10">
    <source>
        <dbReference type="Proteomes" id="UP001193389"/>
    </source>
</evidence>
<dbReference type="RefSeq" id="WP_318349476.1">
    <property type="nucleotide sequence ID" value="NZ_AP018694.1"/>
</dbReference>
<feature type="transmembrane region" description="Helical" evidence="6">
    <location>
        <begin position="353"/>
        <end position="372"/>
    </location>
</feature>
<keyword evidence="2" id="KW-1003">Cell membrane</keyword>
<evidence type="ECO:0000256" key="2">
    <source>
        <dbReference type="ARBA" id="ARBA00022475"/>
    </source>
</evidence>
<proteinExistence type="predicted"/>
<keyword evidence="5 6" id="KW-0472">Membrane</keyword>
<feature type="domain" description="DUF4131" evidence="8">
    <location>
        <begin position="37"/>
        <end position="182"/>
    </location>
</feature>
<feature type="transmembrane region" description="Helical" evidence="6">
    <location>
        <begin position="328"/>
        <end position="347"/>
    </location>
</feature>
<dbReference type="Pfam" id="PF03772">
    <property type="entry name" value="Competence"/>
    <property type="match status" value="1"/>
</dbReference>
<reference evidence="9" key="1">
    <citation type="journal article" date="2020" name="Int. J. Syst. Evol. Microbiol.">
        <title>Aquipluma nitroreducens gen. nov. sp. nov., a novel facultatively anaerobic bacterium isolated from a freshwater lake.</title>
        <authorList>
            <person name="Watanabe M."/>
            <person name="Kojima H."/>
            <person name="Fukui M."/>
        </authorList>
    </citation>
    <scope>NUCLEOTIDE SEQUENCE</scope>
    <source>
        <strain evidence="9">MeG22</strain>
    </source>
</reference>
<evidence type="ECO:0000259" key="8">
    <source>
        <dbReference type="Pfam" id="PF13567"/>
    </source>
</evidence>
<dbReference type="Pfam" id="PF13567">
    <property type="entry name" value="DUF4131"/>
    <property type="match status" value="1"/>
</dbReference>
<dbReference type="Proteomes" id="UP001193389">
    <property type="component" value="Chromosome"/>
</dbReference>
<name>A0A5K7S4H3_9BACT</name>
<evidence type="ECO:0000256" key="3">
    <source>
        <dbReference type="ARBA" id="ARBA00022692"/>
    </source>
</evidence>
<dbReference type="GO" id="GO:0005886">
    <property type="term" value="C:plasma membrane"/>
    <property type="evidence" value="ECO:0007669"/>
    <property type="project" value="UniProtKB-SubCell"/>
</dbReference>
<evidence type="ECO:0000256" key="4">
    <source>
        <dbReference type="ARBA" id="ARBA00022989"/>
    </source>
</evidence>
<dbReference type="AlphaFoldDB" id="A0A5K7S4H3"/>
<dbReference type="InterPro" id="IPR052159">
    <property type="entry name" value="Competence_DNA_uptake"/>
</dbReference>
<evidence type="ECO:0000256" key="5">
    <source>
        <dbReference type="ARBA" id="ARBA00023136"/>
    </source>
</evidence>
<feature type="transmembrane region" description="Helical" evidence="6">
    <location>
        <begin position="384"/>
        <end position="404"/>
    </location>
</feature>
<sequence length="662" mass="75429">MPVTRSFFQKIPFIRITSLFLIGILVNHFFILDTRLIAIVLAILISTLILFWHNSNFVSIQIQNAILALTIALLGAFYPNHSVQEKDLDFSRKDYYLAEVCQKPGEKAKTFQTILIIQNDKLKAPEKVIAYFSKVGFDSTITTGNQLIILAKPQAIKNAGNPFEFDYQSLMHQRNIWFSVYLTNGMYLKTGHQITHIRNLSEKVRDRLIAILNEALPNKEERSVVSALTLGYRTELAQDTLDYFASTGAMHVLSVSGLHVALIYMILGFLLAFLKRGKIEPIIFSVVMISFLWIYAFISGFSPPVQRATVMFTFVIIGNGIRRPVNIYNSLTASALFLILLNPNVLFDVGFQLSYLAILGIVLIQPVLYNILELANPILKWTWSLFTVSVAAQLMTFPLGLFYFNQFPNLFWLSNFIVVPVTTFIMWFGIAFFIFSPFHSLGLFIGKIIQKLTYAMLAALKEMDAQPIAVSKGIIISTSQVWLLYGAIAMLLIYVFSKKKQWLFYELFLIIALQCSVLVTNFKFLNQKHIFVYNTRNTMIHLINGRNNYLITNGSKIPENDLKMTQKVMAQLKLNNPVILDKSSINNFHSVDLILDGNNLQFLNYLISFKAQSKFRNSDIISFRTQDKNINISTGYSNSKVNQEFTINSYIKSDGAYILNLK</sequence>
<feature type="transmembrane region" description="Helical" evidence="6">
    <location>
        <begin position="502"/>
        <end position="522"/>
    </location>
</feature>
<feature type="transmembrane region" description="Helical" evidence="6">
    <location>
        <begin position="12"/>
        <end position="30"/>
    </location>
</feature>
<evidence type="ECO:0000259" key="7">
    <source>
        <dbReference type="Pfam" id="PF03772"/>
    </source>
</evidence>
<feature type="transmembrane region" description="Helical" evidence="6">
    <location>
        <begin position="36"/>
        <end position="53"/>
    </location>
</feature>
<evidence type="ECO:0000313" key="9">
    <source>
        <dbReference type="EMBL" id="BBE16397.1"/>
    </source>
</evidence>
<feature type="transmembrane region" description="Helical" evidence="6">
    <location>
        <begin position="470"/>
        <end position="496"/>
    </location>
</feature>